<comment type="caution">
    <text evidence="2">The sequence shown here is derived from an EMBL/GenBank/DDBJ whole genome shotgun (WGS) entry which is preliminary data.</text>
</comment>
<evidence type="ECO:0000259" key="1">
    <source>
        <dbReference type="Pfam" id="PF06114"/>
    </source>
</evidence>
<sequence length="137" mass="16130">MNNFQEVISKLVNKYGTNDPFEIAELMGIQIIYLDLGNTYGFYRVYKRVKTIVINNKLNEWEKRFVCAHEIGHAIYHPDLNISFLKKNTFYSVGKIESEANKFAVHLLLYAKNLEDYDTKFAILKENGIPYEMEMYL</sequence>
<dbReference type="OrthoDB" id="9816277at2"/>
<dbReference type="Proteomes" id="UP000276349">
    <property type="component" value="Unassembled WGS sequence"/>
</dbReference>
<keyword evidence="3" id="KW-1185">Reference proteome</keyword>
<gene>
    <name evidence="2" type="ORF">EKG35_13250</name>
</gene>
<dbReference type="AlphaFoldDB" id="A0A431UNL1"/>
<dbReference type="InterPro" id="IPR010359">
    <property type="entry name" value="IrrE_HExxH"/>
</dbReference>
<name>A0A431UNL1_9BACI</name>
<dbReference type="RefSeq" id="WP_126294981.1">
    <property type="nucleotide sequence ID" value="NZ_RXNR01000039.1"/>
</dbReference>
<dbReference type="EMBL" id="RXNR01000039">
    <property type="protein sequence ID" value="RTQ91604.1"/>
    <property type="molecule type" value="Genomic_DNA"/>
</dbReference>
<reference evidence="2 3" key="1">
    <citation type="submission" date="2018-12" db="EMBL/GenBank/DDBJ databases">
        <authorList>
            <person name="Yu L."/>
        </authorList>
    </citation>
    <scope>NUCLEOTIDE SEQUENCE [LARGE SCALE GENOMIC DNA]</scope>
    <source>
        <strain evidence="2 3">S5H2222</strain>
    </source>
</reference>
<proteinExistence type="predicted"/>
<dbReference type="Pfam" id="PF06114">
    <property type="entry name" value="Peptidase_M78"/>
    <property type="match status" value="1"/>
</dbReference>
<protein>
    <submittedName>
        <fullName evidence="2">ImmA/IrrE family metallo-endopeptidase</fullName>
    </submittedName>
</protein>
<evidence type="ECO:0000313" key="2">
    <source>
        <dbReference type="EMBL" id="RTQ91604.1"/>
    </source>
</evidence>
<organism evidence="2 3">
    <name type="scientific">Lysinibacillus telephonicus</name>
    <dbReference type="NCBI Taxonomy" id="1714840"/>
    <lineage>
        <taxon>Bacteria</taxon>
        <taxon>Bacillati</taxon>
        <taxon>Bacillota</taxon>
        <taxon>Bacilli</taxon>
        <taxon>Bacillales</taxon>
        <taxon>Bacillaceae</taxon>
        <taxon>Lysinibacillus</taxon>
    </lineage>
</organism>
<feature type="domain" description="IrrE N-terminal-like" evidence="1">
    <location>
        <begin position="25"/>
        <end position="117"/>
    </location>
</feature>
<accession>A0A431UNL1</accession>
<dbReference type="Gene3D" id="1.10.10.2910">
    <property type="match status" value="1"/>
</dbReference>
<evidence type="ECO:0000313" key="3">
    <source>
        <dbReference type="Proteomes" id="UP000276349"/>
    </source>
</evidence>